<keyword evidence="1" id="KW-1133">Transmembrane helix</keyword>
<protein>
    <recommendedName>
        <fullName evidence="4">DoxX family protein</fullName>
    </recommendedName>
</protein>
<evidence type="ECO:0000313" key="2">
    <source>
        <dbReference type="EMBL" id="KHL24682.1"/>
    </source>
</evidence>
<evidence type="ECO:0000313" key="3">
    <source>
        <dbReference type="Proteomes" id="UP000030988"/>
    </source>
</evidence>
<feature type="transmembrane region" description="Helical" evidence="1">
    <location>
        <begin position="49"/>
        <end position="70"/>
    </location>
</feature>
<name>A0A0B2BXG1_9SPHN</name>
<keyword evidence="3" id="KW-1185">Reference proteome</keyword>
<proteinExistence type="predicted"/>
<dbReference type="STRING" id="1572751.PK98_12110"/>
<dbReference type="Proteomes" id="UP000030988">
    <property type="component" value="Unassembled WGS sequence"/>
</dbReference>
<evidence type="ECO:0008006" key="4">
    <source>
        <dbReference type="Google" id="ProtNLM"/>
    </source>
</evidence>
<accession>A0A0B2BXG1</accession>
<keyword evidence="1" id="KW-0472">Membrane</keyword>
<keyword evidence="1" id="KW-0812">Transmembrane</keyword>
<dbReference type="AlphaFoldDB" id="A0A0B2BXG1"/>
<evidence type="ECO:0000256" key="1">
    <source>
        <dbReference type="SAM" id="Phobius"/>
    </source>
</evidence>
<comment type="caution">
    <text evidence="2">The sequence shown here is derived from an EMBL/GenBank/DDBJ whole genome shotgun (WGS) entry which is preliminary data.</text>
</comment>
<organism evidence="2 3">
    <name type="scientific">Croceibacterium mercuriale</name>
    <dbReference type="NCBI Taxonomy" id="1572751"/>
    <lineage>
        <taxon>Bacteria</taxon>
        <taxon>Pseudomonadati</taxon>
        <taxon>Pseudomonadota</taxon>
        <taxon>Alphaproteobacteria</taxon>
        <taxon>Sphingomonadales</taxon>
        <taxon>Erythrobacteraceae</taxon>
        <taxon>Croceibacterium</taxon>
    </lineage>
</organism>
<gene>
    <name evidence="2" type="ORF">PK98_12110</name>
</gene>
<dbReference type="EMBL" id="JTDN01000002">
    <property type="protein sequence ID" value="KHL24682.1"/>
    <property type="molecule type" value="Genomic_DNA"/>
</dbReference>
<sequence>MRRPWPIRAFAVLFVVQGLITFAAALSDLPGTQAGWAATLPALTITRDFAIVASSARLSIVLIPVALAWWRRARLVRWLVPAMVALRVALLRPDTPPVEWLTLALAITATACLFARSTRRWFADASAAP</sequence>
<reference evidence="2 3" key="1">
    <citation type="submission" date="2014-11" db="EMBL/GenBank/DDBJ databases">
        <title>Draft genome sequence of Kirrobacter mercurialis.</title>
        <authorList>
            <person name="Coil D.A."/>
            <person name="Eisen J.A."/>
        </authorList>
    </citation>
    <scope>NUCLEOTIDE SEQUENCE [LARGE SCALE GENOMIC DNA]</scope>
    <source>
        <strain evidence="2 3">Coronado</strain>
    </source>
</reference>